<reference evidence="3 4" key="1">
    <citation type="submission" date="2016-02" db="EMBL/GenBank/DDBJ databases">
        <title>Draft genome sequence of Hydrogenophaga sp. LPB0072.</title>
        <authorList>
            <person name="Shin S.-K."/>
            <person name="Yi H."/>
        </authorList>
    </citation>
    <scope>NUCLEOTIDE SEQUENCE [LARGE SCALE GENOMIC DNA]</scope>
    <source>
        <strain evidence="3 4">LPB0072</strain>
    </source>
</reference>
<evidence type="ECO:0000313" key="3">
    <source>
        <dbReference type="EMBL" id="OAD39404.1"/>
    </source>
</evidence>
<evidence type="ECO:0000313" key="2">
    <source>
        <dbReference type="EMBL" id="AOW11565.1"/>
    </source>
</evidence>
<dbReference type="Proteomes" id="UP000185680">
    <property type="component" value="Chromosome"/>
</dbReference>
<dbReference type="AlphaFoldDB" id="A0A162SQ63"/>
<gene>
    <name evidence="2" type="ORF">LPB072_00500</name>
    <name evidence="3" type="ORF">LPB72_22775</name>
</gene>
<evidence type="ECO:0000313" key="4">
    <source>
        <dbReference type="Proteomes" id="UP000185657"/>
    </source>
</evidence>
<feature type="chain" id="PRO_5044549362" evidence="1">
    <location>
        <begin position="24"/>
        <end position="158"/>
    </location>
</feature>
<accession>A0A162SQ63</accession>
<reference evidence="2 5" key="2">
    <citation type="submission" date="2016-10" db="EMBL/GenBank/DDBJ databases">
        <title>Hydorgenophaga sp. LPB0072 isolated from gastropod.</title>
        <authorList>
            <person name="Kim E."/>
            <person name="Yi H."/>
        </authorList>
    </citation>
    <scope>NUCLEOTIDE SEQUENCE [LARGE SCALE GENOMIC DNA]</scope>
    <source>
        <strain evidence="2 5">LPB0072</strain>
    </source>
</reference>
<feature type="signal peptide" evidence="1">
    <location>
        <begin position="1"/>
        <end position="23"/>
    </location>
</feature>
<evidence type="ECO:0000313" key="5">
    <source>
        <dbReference type="Proteomes" id="UP000185680"/>
    </source>
</evidence>
<sequence length="158" mass="16859">MKNLKHLLAAAALFGALINPALADDKAVVQKFYDFVSNPASTESAAAFKAVTADNFQSIGDYSGKAKSRDAFIGQVGGFAQLIPDLKWAPQEMIEQGGKVVVRSRATGTPKGLLFGVDGKGKGFDIMSIDIHTLVDGKIVQTHHVEDWSSALRQLSAQ</sequence>
<keyword evidence="1" id="KW-0732">Signal</keyword>
<keyword evidence="4" id="KW-1185">Reference proteome</keyword>
<dbReference type="EMBL" id="CP017476">
    <property type="protein sequence ID" value="AOW11565.1"/>
    <property type="molecule type" value="Genomic_DNA"/>
</dbReference>
<proteinExistence type="predicted"/>
<dbReference type="Gene3D" id="3.10.450.50">
    <property type="match status" value="1"/>
</dbReference>
<dbReference type="Pfam" id="PF07366">
    <property type="entry name" value="SnoaL"/>
    <property type="match status" value="1"/>
</dbReference>
<dbReference type="EMBL" id="LVWD01000043">
    <property type="protein sequence ID" value="OAD39404.1"/>
    <property type="molecule type" value="Genomic_DNA"/>
</dbReference>
<dbReference type="SUPFAM" id="SSF54427">
    <property type="entry name" value="NTF2-like"/>
    <property type="match status" value="1"/>
</dbReference>
<dbReference type="Proteomes" id="UP000185657">
    <property type="component" value="Unassembled WGS sequence"/>
</dbReference>
<dbReference type="InterPro" id="IPR009959">
    <property type="entry name" value="Cyclase_SnoaL-like"/>
</dbReference>
<dbReference type="GO" id="GO:0030638">
    <property type="term" value="P:polyketide metabolic process"/>
    <property type="evidence" value="ECO:0007669"/>
    <property type="project" value="InterPro"/>
</dbReference>
<organism evidence="2 5">
    <name type="scientific">Hydrogenophaga crassostreae</name>
    <dbReference type="NCBI Taxonomy" id="1763535"/>
    <lineage>
        <taxon>Bacteria</taxon>
        <taxon>Pseudomonadati</taxon>
        <taxon>Pseudomonadota</taxon>
        <taxon>Betaproteobacteria</taxon>
        <taxon>Burkholderiales</taxon>
        <taxon>Comamonadaceae</taxon>
        <taxon>Hydrogenophaga</taxon>
    </lineage>
</organism>
<evidence type="ECO:0000256" key="1">
    <source>
        <dbReference type="SAM" id="SignalP"/>
    </source>
</evidence>
<dbReference type="InterPro" id="IPR032710">
    <property type="entry name" value="NTF2-like_dom_sf"/>
</dbReference>
<dbReference type="KEGG" id="hyl:LPB072_00500"/>
<dbReference type="STRING" id="1763535.LPB072_00500"/>
<name>A0A162SQ63_9BURK</name>
<dbReference type="RefSeq" id="WP_066096913.1">
    <property type="nucleotide sequence ID" value="NZ_CP017476.1"/>
</dbReference>
<protein>
    <submittedName>
        <fullName evidence="2">Polyketide cyclase</fullName>
    </submittedName>
</protein>
<dbReference type="PANTHER" id="PTHR38436">
    <property type="entry name" value="POLYKETIDE CYCLASE SNOAL-LIKE DOMAIN"/>
    <property type="match status" value="1"/>
</dbReference>
<dbReference type="PANTHER" id="PTHR38436:SF1">
    <property type="entry name" value="ESTER CYCLASE"/>
    <property type="match status" value="1"/>
</dbReference>
<dbReference type="OrthoDB" id="9182871at2"/>